<reference evidence="1" key="1">
    <citation type="journal article" date="2021" name="Proc. Natl. Acad. Sci. U.S.A.">
        <title>Three genomes in the algal genus Volvox reveal the fate of a haploid sex-determining region after a transition to homothallism.</title>
        <authorList>
            <person name="Yamamoto K."/>
            <person name="Hamaji T."/>
            <person name="Kawai-Toyooka H."/>
            <person name="Matsuzaki R."/>
            <person name="Takahashi F."/>
            <person name="Nishimura Y."/>
            <person name="Kawachi M."/>
            <person name="Noguchi H."/>
            <person name="Minakuchi Y."/>
            <person name="Umen J.G."/>
            <person name="Toyoda A."/>
            <person name="Nozaki H."/>
        </authorList>
    </citation>
    <scope>NUCLEOTIDE SEQUENCE</scope>
    <source>
        <strain evidence="1">NIES-3786</strain>
    </source>
</reference>
<comment type="caution">
    <text evidence="1">The sequence shown here is derived from an EMBL/GenBank/DDBJ whole genome shotgun (WGS) entry which is preliminary data.</text>
</comment>
<accession>A0A8J4FRS5</accession>
<protein>
    <submittedName>
        <fullName evidence="1">Uncharacterized protein</fullName>
    </submittedName>
</protein>
<sequence length="104" mass="11588">MQTASHRSLPPLHAEVNAGQLSGTIGGLNARHVIQHAHCVVWLQLDEIRQQIQIQTHIQTIDGPYLAQGTTRTKGMYRALLLPAVHLRQRWSRAAGQRSAAVRE</sequence>
<dbReference type="Proteomes" id="UP000747110">
    <property type="component" value="Unassembled WGS sequence"/>
</dbReference>
<dbReference type="AlphaFoldDB" id="A0A8J4FRS5"/>
<name>A0A8J4FRS5_9CHLO</name>
<organism evidence="1 2">
    <name type="scientific">Volvox reticuliferus</name>
    <dbReference type="NCBI Taxonomy" id="1737510"/>
    <lineage>
        <taxon>Eukaryota</taxon>
        <taxon>Viridiplantae</taxon>
        <taxon>Chlorophyta</taxon>
        <taxon>core chlorophytes</taxon>
        <taxon>Chlorophyceae</taxon>
        <taxon>CS clade</taxon>
        <taxon>Chlamydomonadales</taxon>
        <taxon>Volvocaceae</taxon>
        <taxon>Volvox</taxon>
    </lineage>
</organism>
<proteinExistence type="predicted"/>
<evidence type="ECO:0000313" key="2">
    <source>
        <dbReference type="Proteomes" id="UP000747110"/>
    </source>
</evidence>
<keyword evidence="2" id="KW-1185">Reference proteome</keyword>
<gene>
    <name evidence="1" type="ORF">Vretifemale_14628</name>
</gene>
<evidence type="ECO:0000313" key="1">
    <source>
        <dbReference type="EMBL" id="GIL86251.1"/>
    </source>
</evidence>
<dbReference type="EMBL" id="BNCP01000035">
    <property type="protein sequence ID" value="GIL86251.1"/>
    <property type="molecule type" value="Genomic_DNA"/>
</dbReference>